<dbReference type="AlphaFoldDB" id="A0A543CJA9"/>
<dbReference type="InterPro" id="IPR037401">
    <property type="entry name" value="SnoaL-like"/>
</dbReference>
<evidence type="ECO:0000313" key="2">
    <source>
        <dbReference type="EMBL" id="TQL97166.1"/>
    </source>
</evidence>
<dbReference type="EMBL" id="VFOZ01000001">
    <property type="protein sequence ID" value="TQL97166.1"/>
    <property type="molecule type" value="Genomic_DNA"/>
</dbReference>
<organism evidence="2 3">
    <name type="scientific">Actinoallomurus bryophytorum</name>
    <dbReference type="NCBI Taxonomy" id="1490222"/>
    <lineage>
        <taxon>Bacteria</taxon>
        <taxon>Bacillati</taxon>
        <taxon>Actinomycetota</taxon>
        <taxon>Actinomycetes</taxon>
        <taxon>Streptosporangiales</taxon>
        <taxon>Thermomonosporaceae</taxon>
        <taxon>Actinoallomurus</taxon>
    </lineage>
</organism>
<reference evidence="2 3" key="1">
    <citation type="submission" date="2019-06" db="EMBL/GenBank/DDBJ databases">
        <title>Sequencing the genomes of 1000 actinobacteria strains.</title>
        <authorList>
            <person name="Klenk H.-P."/>
        </authorList>
    </citation>
    <scope>NUCLEOTIDE SEQUENCE [LARGE SCALE GENOMIC DNA]</scope>
    <source>
        <strain evidence="2 3">DSM 102200</strain>
    </source>
</reference>
<dbReference type="Proteomes" id="UP000316096">
    <property type="component" value="Unassembled WGS sequence"/>
</dbReference>
<dbReference type="GO" id="GO:0016787">
    <property type="term" value="F:hydrolase activity"/>
    <property type="evidence" value="ECO:0007669"/>
    <property type="project" value="UniProtKB-KW"/>
</dbReference>
<comment type="caution">
    <text evidence="2">The sequence shown here is derived from an EMBL/GenBank/DDBJ whole genome shotgun (WGS) entry which is preliminary data.</text>
</comment>
<dbReference type="SUPFAM" id="SSF54427">
    <property type="entry name" value="NTF2-like"/>
    <property type="match status" value="1"/>
</dbReference>
<dbReference type="Pfam" id="PF12680">
    <property type="entry name" value="SnoaL_2"/>
    <property type="match status" value="1"/>
</dbReference>
<proteinExistence type="predicted"/>
<gene>
    <name evidence="2" type="ORF">FB559_2742</name>
</gene>
<accession>A0A543CJA9</accession>
<dbReference type="Gene3D" id="3.10.450.50">
    <property type="match status" value="1"/>
</dbReference>
<name>A0A543CJA9_9ACTN</name>
<keyword evidence="3" id="KW-1185">Reference proteome</keyword>
<evidence type="ECO:0000313" key="3">
    <source>
        <dbReference type="Proteomes" id="UP000316096"/>
    </source>
</evidence>
<evidence type="ECO:0000259" key="1">
    <source>
        <dbReference type="Pfam" id="PF12680"/>
    </source>
</evidence>
<dbReference type="RefSeq" id="WP_185792185.1">
    <property type="nucleotide sequence ID" value="NZ_VFOZ01000001.1"/>
</dbReference>
<dbReference type="InterPro" id="IPR032710">
    <property type="entry name" value="NTF2-like_dom_sf"/>
</dbReference>
<keyword evidence="2" id="KW-0378">Hydrolase</keyword>
<feature type="domain" description="SnoaL-like" evidence="1">
    <location>
        <begin position="25"/>
        <end position="117"/>
    </location>
</feature>
<sequence length="138" mass="15367">MSDISPEAVARDFCANFGPTYEDAVTTCQRLVHEDVHWEAITSAGDPVESRDQLLADLERARSGMGAEGFGIELHHIAANGNIVLMQRTDKVLDKNGDVLTDLDLMAIFRVEDGKITWSRDYFFDSRVFLDGWAEDGS</sequence>
<protein>
    <submittedName>
        <fullName evidence="2">Limonene-1,2-epoxide hydrolase</fullName>
    </submittedName>
</protein>